<dbReference type="Pfam" id="PF08282">
    <property type="entry name" value="Hydrolase_3"/>
    <property type="match status" value="1"/>
</dbReference>
<reference evidence="2 3" key="1">
    <citation type="submission" date="2013-04" db="EMBL/GenBank/DDBJ databases">
        <authorList>
            <person name="Lin L."/>
            <person name="Zeng Z."/>
            <person name="Xie J."/>
            <person name="Luo L."/>
            <person name="Yang Z."/>
            <person name="Liang W."/>
            <person name="Lin H."/>
            <person name="Dong C."/>
            <person name="Sun Y."/>
        </authorList>
    </citation>
    <scope>NUCLEOTIDE SEQUENCE [LARGE SCALE GENOMIC DNA]</scope>
    <source>
        <strain evidence="2 3">CQ-W70</strain>
    </source>
</reference>
<dbReference type="PANTHER" id="PTHR10000">
    <property type="entry name" value="PHOSPHOSERINE PHOSPHATASE"/>
    <property type="match status" value="1"/>
</dbReference>
<dbReference type="PROSITE" id="PS01229">
    <property type="entry name" value="COF_2"/>
    <property type="match status" value="1"/>
</dbReference>
<dbReference type="GO" id="GO:0016791">
    <property type="term" value="F:phosphatase activity"/>
    <property type="evidence" value="ECO:0007669"/>
    <property type="project" value="TreeGrafter"/>
</dbReference>
<evidence type="ECO:0000313" key="2">
    <source>
        <dbReference type="EMBL" id="AIA33834.1"/>
    </source>
</evidence>
<accession>A0A059XYZ8</accession>
<organism evidence="2 3">
    <name type="scientific">Mycoplasmopsis bovis CQ-W70</name>
    <dbReference type="NCBI Taxonomy" id="1316930"/>
    <lineage>
        <taxon>Bacteria</taxon>
        <taxon>Bacillati</taxon>
        <taxon>Mycoplasmatota</taxon>
        <taxon>Mycoplasmoidales</taxon>
        <taxon>Metamycoplasmataceae</taxon>
        <taxon>Mycoplasmopsis</taxon>
    </lineage>
</organism>
<dbReference type="HOGENOM" id="CLU_044146_7_0_14"/>
<dbReference type="GO" id="GO:0005829">
    <property type="term" value="C:cytosol"/>
    <property type="evidence" value="ECO:0007669"/>
    <property type="project" value="TreeGrafter"/>
</dbReference>
<name>A0A059XYZ8_MYCBV</name>
<dbReference type="EMBL" id="CP005933">
    <property type="protein sequence ID" value="AIA33834.1"/>
    <property type="molecule type" value="Genomic_DNA"/>
</dbReference>
<dbReference type="RefSeq" id="WP_013456636.1">
    <property type="nucleotide sequence ID" value="NZ_CP005933.1"/>
</dbReference>
<dbReference type="InterPro" id="IPR036412">
    <property type="entry name" value="HAD-like_sf"/>
</dbReference>
<evidence type="ECO:0000313" key="3">
    <source>
        <dbReference type="Proteomes" id="UP000027182"/>
    </source>
</evidence>
<gene>
    <name evidence="2" type="ORF">K668_01240</name>
</gene>
<dbReference type="InterPro" id="IPR023214">
    <property type="entry name" value="HAD_sf"/>
</dbReference>
<dbReference type="AlphaFoldDB" id="A0A059XYZ8"/>
<protein>
    <submittedName>
        <fullName evidence="2">Uncharacterized protein</fullName>
    </submittedName>
</protein>
<dbReference type="Gene3D" id="3.40.50.1000">
    <property type="entry name" value="HAD superfamily/HAD-like"/>
    <property type="match status" value="1"/>
</dbReference>
<dbReference type="SUPFAM" id="SSF56784">
    <property type="entry name" value="HAD-like"/>
    <property type="match status" value="1"/>
</dbReference>
<proteinExistence type="predicted"/>
<dbReference type="Proteomes" id="UP000027182">
    <property type="component" value="Chromosome"/>
</dbReference>
<evidence type="ECO:0000256" key="1">
    <source>
        <dbReference type="ARBA" id="ARBA00001946"/>
    </source>
</evidence>
<dbReference type="KEGG" id="mbq:K668_01240"/>
<dbReference type="NCBIfam" id="TIGR01484">
    <property type="entry name" value="HAD-SF-IIB"/>
    <property type="match status" value="1"/>
</dbReference>
<dbReference type="GeneID" id="31507939"/>
<sequence length="280" mass="32083">MTRIEIQNNIKAAAFDIDGTLLEHGQLQFNETVLNTFRQLKSKGITTILASAREFVTIGELLNKSNDIDYFIGANGAFVYDVQNKKIIYEKIIKYNELKVLYSEFSDFKHCENFLLTDINNAFKSPNMIIDSWFLKPHIDKIIDMDFNKVDKNHMHIIALGTKTEEDSSMCSEKAKELIKQHNMNLEITARWSKGVFIGPKNSTKSSTLKWLCEYLNINRDKNLIAFGDSSNDYEMLRDAAYGVAMMRANNWVKSVANDVTLDCEHNGVYLKLRELGLVV</sequence>
<dbReference type="PANTHER" id="PTHR10000:SF8">
    <property type="entry name" value="HAD SUPERFAMILY HYDROLASE-LIKE, TYPE 3"/>
    <property type="match status" value="1"/>
</dbReference>
<dbReference type="InterPro" id="IPR006379">
    <property type="entry name" value="HAD-SF_hydro_IIB"/>
</dbReference>
<dbReference type="GO" id="GO:0000287">
    <property type="term" value="F:magnesium ion binding"/>
    <property type="evidence" value="ECO:0007669"/>
    <property type="project" value="TreeGrafter"/>
</dbReference>
<dbReference type="PATRIC" id="fig|1316930.3.peg.258"/>
<comment type="cofactor">
    <cofactor evidence="1">
        <name>Mg(2+)</name>
        <dbReference type="ChEBI" id="CHEBI:18420"/>
    </cofactor>
</comment>
<dbReference type="NCBIfam" id="NF045966">
    <property type="entry name" value="YcsE_rel_Pase"/>
    <property type="match status" value="1"/>
</dbReference>
<dbReference type="Gene3D" id="3.30.1240.10">
    <property type="match status" value="1"/>
</dbReference>